<dbReference type="EMBL" id="JAHIBW010000018">
    <property type="protein sequence ID" value="KAG7302256.1"/>
    <property type="molecule type" value="Genomic_DNA"/>
</dbReference>
<dbReference type="InterPro" id="IPR001314">
    <property type="entry name" value="Peptidase_S1A"/>
</dbReference>
<dbReference type="PROSITE" id="PS50240">
    <property type="entry name" value="TRYPSIN_DOM"/>
    <property type="match status" value="1"/>
</dbReference>
<evidence type="ECO:0000259" key="7">
    <source>
        <dbReference type="PROSITE" id="PS50240"/>
    </source>
</evidence>
<keyword evidence="2" id="KW-0645">Protease</keyword>
<keyword evidence="3" id="KW-0378">Hydrolase</keyword>
<evidence type="ECO:0000256" key="2">
    <source>
        <dbReference type="ARBA" id="ARBA00022670"/>
    </source>
</evidence>
<sequence>MRVFVLLAILGAALAAPQAVQRIVGGEDTLIQDYPFFVNVNAGGLGIWVLHCGGSLISEAVVLTSAGCLQNYFAFFLRVRVGSSAHASGDIIEVEDFKQHERWNSPIYENDVGLIFLKTRAELSENVGLARIPGASYTIADDTAVTAIGFGDLSADSSSNPDILQSVELFVINEAECARRYAYLQTQPGQENTPAVTSAMICTGVLDQGGKDFCDGDEGGPVVVEKDIVIGVASWRYKCGDAAFPSVNTRVSTYTDWILSNSGLN</sequence>
<evidence type="ECO:0000256" key="1">
    <source>
        <dbReference type="ARBA" id="ARBA00007664"/>
    </source>
</evidence>
<evidence type="ECO:0000256" key="6">
    <source>
        <dbReference type="SAM" id="SignalP"/>
    </source>
</evidence>
<dbReference type="InterPro" id="IPR001254">
    <property type="entry name" value="Trypsin_dom"/>
</dbReference>
<dbReference type="PANTHER" id="PTHR24276">
    <property type="entry name" value="POLYSERASE-RELATED"/>
    <property type="match status" value="1"/>
</dbReference>
<evidence type="ECO:0000256" key="5">
    <source>
        <dbReference type="ARBA" id="ARBA00023157"/>
    </source>
</evidence>
<keyword evidence="5" id="KW-1015">Disulfide bond</keyword>
<organism evidence="8 9">
    <name type="scientific">Plutella xylostella</name>
    <name type="common">Diamondback moth</name>
    <name type="synonym">Plutella maculipennis</name>
    <dbReference type="NCBI Taxonomy" id="51655"/>
    <lineage>
        <taxon>Eukaryota</taxon>
        <taxon>Metazoa</taxon>
        <taxon>Ecdysozoa</taxon>
        <taxon>Arthropoda</taxon>
        <taxon>Hexapoda</taxon>
        <taxon>Insecta</taxon>
        <taxon>Pterygota</taxon>
        <taxon>Neoptera</taxon>
        <taxon>Endopterygota</taxon>
        <taxon>Lepidoptera</taxon>
        <taxon>Glossata</taxon>
        <taxon>Ditrysia</taxon>
        <taxon>Yponomeutoidea</taxon>
        <taxon>Plutellidae</taxon>
        <taxon>Plutella</taxon>
    </lineage>
</organism>
<keyword evidence="4" id="KW-0720">Serine protease</keyword>
<dbReference type="SMART" id="SM00020">
    <property type="entry name" value="Tryp_SPc"/>
    <property type="match status" value="1"/>
</dbReference>
<feature type="domain" description="Peptidase S1" evidence="7">
    <location>
        <begin position="23"/>
        <end position="263"/>
    </location>
</feature>
<comment type="similarity">
    <text evidence="1">Belongs to the peptidase S1 family.</text>
</comment>
<evidence type="ECO:0000313" key="8">
    <source>
        <dbReference type="EMBL" id="KAG7302256.1"/>
    </source>
</evidence>
<evidence type="ECO:0000256" key="4">
    <source>
        <dbReference type="ARBA" id="ARBA00022825"/>
    </source>
</evidence>
<dbReference type="PRINTS" id="PR00722">
    <property type="entry name" value="CHYMOTRYPSIN"/>
</dbReference>
<dbReference type="Proteomes" id="UP000823941">
    <property type="component" value="Chromosome 18"/>
</dbReference>
<dbReference type="CDD" id="cd00190">
    <property type="entry name" value="Tryp_SPc"/>
    <property type="match status" value="1"/>
</dbReference>
<protein>
    <recommendedName>
        <fullName evidence="7">Peptidase S1 domain-containing protein</fullName>
    </recommendedName>
</protein>
<gene>
    <name evidence="8" type="ORF">JYU34_013749</name>
</gene>
<dbReference type="Gene3D" id="2.40.10.10">
    <property type="entry name" value="Trypsin-like serine proteases"/>
    <property type="match status" value="1"/>
</dbReference>
<keyword evidence="6" id="KW-0732">Signal</keyword>
<proteinExistence type="inferred from homology"/>
<comment type="caution">
    <text evidence="8">The sequence shown here is derived from an EMBL/GenBank/DDBJ whole genome shotgun (WGS) entry which is preliminary data.</text>
</comment>
<reference evidence="8 9" key="1">
    <citation type="submission" date="2021-06" db="EMBL/GenBank/DDBJ databases">
        <title>A haploid diamondback moth (Plutella xylostella L.) genome assembly resolves 31 chromosomes and identifies a diamide resistance mutation.</title>
        <authorList>
            <person name="Ward C.M."/>
            <person name="Perry K.D."/>
            <person name="Baker G."/>
            <person name="Powis K."/>
            <person name="Heckel D.G."/>
            <person name="Baxter S.W."/>
        </authorList>
    </citation>
    <scope>NUCLEOTIDE SEQUENCE [LARGE SCALE GENOMIC DNA]</scope>
    <source>
        <strain evidence="8 9">LV</strain>
        <tissue evidence="8">Single pupa</tissue>
    </source>
</reference>
<dbReference type="PANTHER" id="PTHR24276:SF91">
    <property type="entry name" value="AT26814P-RELATED"/>
    <property type="match status" value="1"/>
</dbReference>
<dbReference type="Pfam" id="PF00089">
    <property type="entry name" value="Trypsin"/>
    <property type="match status" value="1"/>
</dbReference>
<dbReference type="InterPro" id="IPR043504">
    <property type="entry name" value="Peptidase_S1_PA_chymotrypsin"/>
</dbReference>
<keyword evidence="9" id="KW-1185">Reference proteome</keyword>
<dbReference type="InterPro" id="IPR009003">
    <property type="entry name" value="Peptidase_S1_PA"/>
</dbReference>
<feature type="signal peptide" evidence="6">
    <location>
        <begin position="1"/>
        <end position="15"/>
    </location>
</feature>
<dbReference type="InterPro" id="IPR050430">
    <property type="entry name" value="Peptidase_S1"/>
</dbReference>
<name>A0ABQ7QAK7_PLUXY</name>
<feature type="chain" id="PRO_5047047030" description="Peptidase S1 domain-containing protein" evidence="6">
    <location>
        <begin position="16"/>
        <end position="265"/>
    </location>
</feature>
<evidence type="ECO:0000313" key="9">
    <source>
        <dbReference type="Proteomes" id="UP000823941"/>
    </source>
</evidence>
<dbReference type="SUPFAM" id="SSF50494">
    <property type="entry name" value="Trypsin-like serine proteases"/>
    <property type="match status" value="1"/>
</dbReference>
<evidence type="ECO:0000256" key="3">
    <source>
        <dbReference type="ARBA" id="ARBA00022801"/>
    </source>
</evidence>
<accession>A0ABQ7QAK7</accession>